<reference evidence="2 3" key="1">
    <citation type="journal article" date="2019" name="Commun. Biol.">
        <title>The bagworm genome reveals a unique fibroin gene that provides high tensile strength.</title>
        <authorList>
            <person name="Kono N."/>
            <person name="Nakamura H."/>
            <person name="Ohtoshi R."/>
            <person name="Tomita M."/>
            <person name="Numata K."/>
            <person name="Arakawa K."/>
        </authorList>
    </citation>
    <scope>NUCLEOTIDE SEQUENCE [LARGE SCALE GENOMIC DNA]</scope>
</reference>
<keyword evidence="3" id="KW-1185">Reference proteome</keyword>
<evidence type="ECO:0000256" key="1">
    <source>
        <dbReference type="SAM" id="MobiDB-lite"/>
    </source>
</evidence>
<name>A0A4C1Y667_EUMVA</name>
<evidence type="ECO:0000313" key="3">
    <source>
        <dbReference type="Proteomes" id="UP000299102"/>
    </source>
</evidence>
<sequence>MDELLGKCLPHAGDRVILASPACKLQEMDIQSMQRDVRNKQKVGQRPPDEPDDGEPRFSERTRSNPPRKPRIIITFYHKRRTRNVRRRERLYIDECNLRMKFFVFINKSATFVSNYSDNDYGSVFPAPEALVGH</sequence>
<gene>
    <name evidence="2" type="ORF">EVAR_44774_1</name>
</gene>
<accession>A0A4C1Y667</accession>
<protein>
    <submittedName>
        <fullName evidence="2">Uncharacterized protein</fullName>
    </submittedName>
</protein>
<feature type="compositionally biased region" description="Basic and acidic residues" evidence="1">
    <location>
        <begin position="54"/>
        <end position="63"/>
    </location>
</feature>
<dbReference type="EMBL" id="BGZK01001107">
    <property type="protein sequence ID" value="GBP71408.1"/>
    <property type="molecule type" value="Genomic_DNA"/>
</dbReference>
<feature type="region of interest" description="Disordered" evidence="1">
    <location>
        <begin position="33"/>
        <end position="69"/>
    </location>
</feature>
<proteinExistence type="predicted"/>
<organism evidence="2 3">
    <name type="scientific">Eumeta variegata</name>
    <name type="common">Bagworm moth</name>
    <name type="synonym">Eumeta japonica</name>
    <dbReference type="NCBI Taxonomy" id="151549"/>
    <lineage>
        <taxon>Eukaryota</taxon>
        <taxon>Metazoa</taxon>
        <taxon>Ecdysozoa</taxon>
        <taxon>Arthropoda</taxon>
        <taxon>Hexapoda</taxon>
        <taxon>Insecta</taxon>
        <taxon>Pterygota</taxon>
        <taxon>Neoptera</taxon>
        <taxon>Endopterygota</taxon>
        <taxon>Lepidoptera</taxon>
        <taxon>Glossata</taxon>
        <taxon>Ditrysia</taxon>
        <taxon>Tineoidea</taxon>
        <taxon>Psychidae</taxon>
        <taxon>Oiketicinae</taxon>
        <taxon>Eumeta</taxon>
    </lineage>
</organism>
<dbReference type="Proteomes" id="UP000299102">
    <property type="component" value="Unassembled WGS sequence"/>
</dbReference>
<dbReference type="AlphaFoldDB" id="A0A4C1Y667"/>
<evidence type="ECO:0000313" key="2">
    <source>
        <dbReference type="EMBL" id="GBP71408.1"/>
    </source>
</evidence>
<comment type="caution">
    <text evidence="2">The sequence shown here is derived from an EMBL/GenBank/DDBJ whole genome shotgun (WGS) entry which is preliminary data.</text>
</comment>